<evidence type="ECO:0000256" key="1">
    <source>
        <dbReference type="SAM" id="MobiDB-lite"/>
    </source>
</evidence>
<dbReference type="Proteomes" id="UP000501812">
    <property type="component" value="Chromosome"/>
</dbReference>
<evidence type="ECO:0000313" key="3">
    <source>
        <dbReference type="Proteomes" id="UP000501812"/>
    </source>
</evidence>
<dbReference type="KEGG" id="luo:HHL09_00845"/>
<name>A0A858RDJ5_9BACT</name>
<accession>A0A858RDJ5</accession>
<feature type="compositionally biased region" description="Basic and acidic residues" evidence="1">
    <location>
        <begin position="55"/>
        <end position="65"/>
    </location>
</feature>
<proteinExistence type="predicted"/>
<sequence length="416" mass="45342">MKKLRPTFVLLALLSLIGGGVAVKMRTDARAKRDGNQGSARSEDSGGSVAASKRPRAEQGDPERVKRVHEWLQLTEIDARDRDMWQSVHATIGGLSLEAVKALLADRGALERVKMPPGSDSYQPEQYPLRFTIRSLLWQRYAALAPDGALALAFPDDAPAKDSFIQIEDVLLGVATVDPRRAFKAWLTHYAEADDSQFMTRMPLEMATWELVTECAKQDPEAVASQLGEVGPGMKGRAYEGYAWALGGGADWAAEVRRFDHLFPGPAERIFESQHPTAALASKWAQSDPAAAFQWIASLEKNPDPTLTAMGYSQVIASCLTEQPAAAVEFLKQWKAPVANVDQLYAKVLTGHGSENATIANGTLELIRDPAQREAVAQELIASTSTSREVLRILETSPRLPDRVKQAASAALSRSN</sequence>
<protein>
    <submittedName>
        <fullName evidence="2">Uncharacterized protein</fullName>
    </submittedName>
</protein>
<gene>
    <name evidence="2" type="ORF">HHL09_00845</name>
</gene>
<keyword evidence="3" id="KW-1185">Reference proteome</keyword>
<evidence type="ECO:0000313" key="2">
    <source>
        <dbReference type="EMBL" id="QJE94390.1"/>
    </source>
</evidence>
<dbReference type="EMBL" id="CP051774">
    <property type="protein sequence ID" value="QJE94390.1"/>
    <property type="molecule type" value="Genomic_DNA"/>
</dbReference>
<reference evidence="2 3" key="1">
    <citation type="submission" date="2020-04" db="EMBL/GenBank/DDBJ databases">
        <title>Luteolibacter sp. G-1-1-1 isolated from soil.</title>
        <authorList>
            <person name="Dahal R.H."/>
        </authorList>
    </citation>
    <scope>NUCLEOTIDE SEQUENCE [LARGE SCALE GENOMIC DNA]</scope>
    <source>
        <strain evidence="2 3">G-1-1-1</strain>
    </source>
</reference>
<dbReference type="AlphaFoldDB" id="A0A858RDJ5"/>
<organism evidence="2 3">
    <name type="scientific">Luteolibacter luteus</name>
    <dbReference type="NCBI Taxonomy" id="2728835"/>
    <lineage>
        <taxon>Bacteria</taxon>
        <taxon>Pseudomonadati</taxon>
        <taxon>Verrucomicrobiota</taxon>
        <taxon>Verrucomicrobiia</taxon>
        <taxon>Verrucomicrobiales</taxon>
        <taxon>Verrucomicrobiaceae</taxon>
        <taxon>Luteolibacter</taxon>
    </lineage>
</organism>
<dbReference type="RefSeq" id="WP_169452611.1">
    <property type="nucleotide sequence ID" value="NZ_CP051774.1"/>
</dbReference>
<feature type="region of interest" description="Disordered" evidence="1">
    <location>
        <begin position="28"/>
        <end position="65"/>
    </location>
</feature>